<evidence type="ECO:0000259" key="7">
    <source>
        <dbReference type="Pfam" id="PF25876"/>
    </source>
</evidence>
<feature type="domain" description="Multidrug resistance protein MdtA-like alpha-helical hairpin" evidence="7">
    <location>
        <begin position="110"/>
        <end position="176"/>
    </location>
</feature>
<evidence type="ECO:0000256" key="2">
    <source>
        <dbReference type="ARBA" id="ARBA00009477"/>
    </source>
</evidence>
<dbReference type="Pfam" id="PF25917">
    <property type="entry name" value="BSH_RND"/>
    <property type="match status" value="1"/>
</dbReference>
<keyword evidence="5" id="KW-0472">Membrane</keyword>
<evidence type="ECO:0000256" key="1">
    <source>
        <dbReference type="ARBA" id="ARBA00004236"/>
    </source>
</evidence>
<name>A0A7W7Z4I7_9BRAD</name>
<comment type="caution">
    <text evidence="11">The sequence shown here is derived from an EMBL/GenBank/DDBJ whole genome shotgun (WGS) entry which is preliminary data.</text>
</comment>
<reference evidence="11 12" key="1">
    <citation type="submission" date="2020-08" db="EMBL/GenBank/DDBJ databases">
        <title>Genomic Encyclopedia of Type Strains, Phase IV (KMG-IV): sequencing the most valuable type-strain genomes for metagenomic binning, comparative biology and taxonomic classification.</title>
        <authorList>
            <person name="Goeker M."/>
        </authorList>
    </citation>
    <scope>NUCLEOTIDE SEQUENCE [LARGE SCALE GENOMIC DNA]</scope>
    <source>
        <strain evidence="11 12">DSM 12706</strain>
    </source>
</reference>
<dbReference type="NCBIfam" id="TIGR01730">
    <property type="entry name" value="RND_mfp"/>
    <property type="match status" value="1"/>
</dbReference>
<evidence type="ECO:0000256" key="3">
    <source>
        <dbReference type="ARBA" id="ARBA00022475"/>
    </source>
</evidence>
<sequence>MNKRNRIVVAALLGVVVVGGYLTRSSWMADGANVQAPQGARVVAVEIARAERKAVPIDVDAIGMVTPISSVALKSRLETTIIAVHFQDGARVEEGQLLFTLDARQIDAQIEQAEGNLARDQAQRAGAERDLKRFGDLIGKGATTQVNLDNAKTQFDILSGTIKAAQSALDNLKVQKSFTTIRAPFAGRISAANVKIGNFVRPADTTPLATINQMAPVYVSFAVPQRVLAELRDAIAADTTRVIATIPGSGRSEAGKVAMVENSVDSTTGMVTVRGIMDNGDETLWPGTLVTTKLIVRSETAVVVPTVAVQRSQTGNFVFVVRDGAAHVQPVKVERTYQGLSVIADGLRGGEEVVTDGQLLLSDGTKVEARARKAGA</sequence>
<evidence type="ECO:0000256" key="4">
    <source>
        <dbReference type="ARBA" id="ARBA00022519"/>
    </source>
</evidence>
<dbReference type="InterPro" id="IPR058637">
    <property type="entry name" value="YknX-like_C"/>
</dbReference>
<dbReference type="Proteomes" id="UP000542353">
    <property type="component" value="Unassembled WGS sequence"/>
</dbReference>
<feature type="domain" description="Multidrug resistance protein MdtA-like barrel-sandwich hybrid" evidence="8">
    <location>
        <begin position="71"/>
        <end position="211"/>
    </location>
</feature>
<dbReference type="InterPro" id="IPR058626">
    <property type="entry name" value="MdtA-like_b-barrel"/>
</dbReference>
<keyword evidence="3" id="KW-1003">Cell membrane</keyword>
<dbReference type="PANTHER" id="PTHR30469">
    <property type="entry name" value="MULTIDRUG RESISTANCE PROTEIN MDTA"/>
    <property type="match status" value="1"/>
</dbReference>
<evidence type="ECO:0000313" key="11">
    <source>
        <dbReference type="EMBL" id="MBB5047875.1"/>
    </source>
</evidence>
<feature type="domain" description="YknX-like C-terminal permuted SH3-like" evidence="10">
    <location>
        <begin position="302"/>
        <end position="368"/>
    </location>
</feature>
<feature type="coiled-coil region" evidence="6">
    <location>
        <begin position="103"/>
        <end position="130"/>
    </location>
</feature>
<dbReference type="InterPro" id="IPR058624">
    <property type="entry name" value="MdtA-like_HH"/>
</dbReference>
<keyword evidence="4" id="KW-0997">Cell inner membrane</keyword>
<dbReference type="Pfam" id="PF25944">
    <property type="entry name" value="Beta-barrel_RND"/>
    <property type="match status" value="1"/>
</dbReference>
<dbReference type="AlphaFoldDB" id="A0A7W7Z4I7"/>
<evidence type="ECO:0000259" key="9">
    <source>
        <dbReference type="Pfam" id="PF25944"/>
    </source>
</evidence>
<dbReference type="EMBL" id="JACHIH010000015">
    <property type="protein sequence ID" value="MBB5047875.1"/>
    <property type="molecule type" value="Genomic_DNA"/>
</dbReference>
<dbReference type="Gene3D" id="1.10.287.470">
    <property type="entry name" value="Helix hairpin bin"/>
    <property type="match status" value="1"/>
</dbReference>
<dbReference type="PANTHER" id="PTHR30469:SF36">
    <property type="entry name" value="BLL3903 PROTEIN"/>
    <property type="match status" value="1"/>
</dbReference>
<evidence type="ECO:0000256" key="5">
    <source>
        <dbReference type="ARBA" id="ARBA00023136"/>
    </source>
</evidence>
<proteinExistence type="inferred from homology"/>
<keyword evidence="12" id="KW-1185">Reference proteome</keyword>
<comment type="similarity">
    <text evidence="2">Belongs to the membrane fusion protein (MFP) (TC 8.A.1) family.</text>
</comment>
<dbReference type="Gene3D" id="2.40.50.100">
    <property type="match status" value="1"/>
</dbReference>
<gene>
    <name evidence="11" type="ORF">HNR60_002632</name>
</gene>
<accession>A0A7W7Z4I7</accession>
<dbReference type="GO" id="GO:1990281">
    <property type="term" value="C:efflux pump complex"/>
    <property type="evidence" value="ECO:0007669"/>
    <property type="project" value="TreeGrafter"/>
</dbReference>
<dbReference type="Gene3D" id="2.40.420.20">
    <property type="match status" value="1"/>
</dbReference>
<dbReference type="Gene3D" id="2.40.30.170">
    <property type="match status" value="1"/>
</dbReference>
<evidence type="ECO:0000256" key="6">
    <source>
        <dbReference type="SAM" id="Coils"/>
    </source>
</evidence>
<dbReference type="Pfam" id="PF25989">
    <property type="entry name" value="YknX_C"/>
    <property type="match status" value="1"/>
</dbReference>
<evidence type="ECO:0000313" key="12">
    <source>
        <dbReference type="Proteomes" id="UP000542353"/>
    </source>
</evidence>
<evidence type="ECO:0000259" key="10">
    <source>
        <dbReference type="Pfam" id="PF25989"/>
    </source>
</evidence>
<dbReference type="RefSeq" id="WP_184258131.1">
    <property type="nucleotide sequence ID" value="NZ_JACHIH010000015.1"/>
</dbReference>
<dbReference type="Pfam" id="PF25876">
    <property type="entry name" value="HH_MFP_RND"/>
    <property type="match status" value="1"/>
</dbReference>
<comment type="subcellular location">
    <subcellularLocation>
        <location evidence="1">Cell membrane</location>
    </subcellularLocation>
</comment>
<keyword evidence="6" id="KW-0175">Coiled coil</keyword>
<dbReference type="GO" id="GO:0015562">
    <property type="term" value="F:efflux transmembrane transporter activity"/>
    <property type="evidence" value="ECO:0007669"/>
    <property type="project" value="TreeGrafter"/>
</dbReference>
<feature type="domain" description="Multidrug resistance protein MdtA-like beta-barrel" evidence="9">
    <location>
        <begin position="216"/>
        <end position="294"/>
    </location>
</feature>
<organism evidence="11 12">
    <name type="scientific">Rhodopseudomonas rhenobacensis</name>
    <dbReference type="NCBI Taxonomy" id="87461"/>
    <lineage>
        <taxon>Bacteria</taxon>
        <taxon>Pseudomonadati</taxon>
        <taxon>Pseudomonadota</taxon>
        <taxon>Alphaproteobacteria</taxon>
        <taxon>Hyphomicrobiales</taxon>
        <taxon>Nitrobacteraceae</taxon>
        <taxon>Rhodopseudomonas</taxon>
    </lineage>
</organism>
<dbReference type="InterPro" id="IPR058625">
    <property type="entry name" value="MdtA-like_BSH"/>
</dbReference>
<protein>
    <submittedName>
        <fullName evidence="11">Multidrug efflux system membrane fusion protein</fullName>
    </submittedName>
</protein>
<dbReference type="SUPFAM" id="SSF111369">
    <property type="entry name" value="HlyD-like secretion proteins"/>
    <property type="match status" value="1"/>
</dbReference>
<dbReference type="InterPro" id="IPR006143">
    <property type="entry name" value="RND_pump_MFP"/>
</dbReference>
<evidence type="ECO:0000259" key="8">
    <source>
        <dbReference type="Pfam" id="PF25917"/>
    </source>
</evidence>